<keyword evidence="2" id="KW-1185">Reference proteome</keyword>
<dbReference type="Proteomes" id="UP000587586">
    <property type="component" value="Unassembled WGS sequence"/>
</dbReference>
<gene>
    <name evidence="1" type="ORF">GMLC_21620</name>
</gene>
<dbReference type="EMBL" id="BLXZ01000004">
    <property type="protein sequence ID" value="GFO68583.1"/>
    <property type="molecule type" value="Genomic_DNA"/>
</dbReference>
<organism evidence="1 2">
    <name type="scientific">Geomonas limicola</name>
    <dbReference type="NCBI Taxonomy" id="2740186"/>
    <lineage>
        <taxon>Bacteria</taxon>
        <taxon>Pseudomonadati</taxon>
        <taxon>Thermodesulfobacteriota</taxon>
        <taxon>Desulfuromonadia</taxon>
        <taxon>Geobacterales</taxon>
        <taxon>Geobacteraceae</taxon>
        <taxon>Geomonas</taxon>
    </lineage>
</organism>
<comment type="caution">
    <text evidence="1">The sequence shown here is derived from an EMBL/GenBank/DDBJ whole genome shotgun (WGS) entry which is preliminary data.</text>
</comment>
<dbReference type="AlphaFoldDB" id="A0A6V8NAK9"/>
<protein>
    <submittedName>
        <fullName evidence="1">Uncharacterized protein</fullName>
    </submittedName>
</protein>
<reference evidence="2" key="1">
    <citation type="submission" date="2020-06" db="EMBL/GenBank/DDBJ databases">
        <title>Draft genomic sequecing of Geomonas sp. Red745.</title>
        <authorList>
            <person name="Itoh H."/>
            <person name="Xu Z.X."/>
            <person name="Ushijima N."/>
            <person name="Masuda Y."/>
            <person name="Shiratori Y."/>
            <person name="Senoo K."/>
        </authorList>
    </citation>
    <scope>NUCLEOTIDE SEQUENCE [LARGE SCALE GENOMIC DNA]</scope>
    <source>
        <strain evidence="2">Red745</strain>
    </source>
</reference>
<accession>A0A6V8NAK9</accession>
<proteinExistence type="predicted"/>
<sequence>MFEISDACSGGNMSVEVVREHGGRPPLEGPASLADSVAWWLLTGVNQPDQMALFIKGSDESHRQRQTVANRVHHLLIESENAGIRPIVEGILTRLMQE</sequence>
<dbReference type="RefSeq" id="WP_183361133.1">
    <property type="nucleotide sequence ID" value="NZ_BLXZ01000004.1"/>
</dbReference>
<evidence type="ECO:0000313" key="1">
    <source>
        <dbReference type="EMBL" id="GFO68583.1"/>
    </source>
</evidence>
<evidence type="ECO:0000313" key="2">
    <source>
        <dbReference type="Proteomes" id="UP000587586"/>
    </source>
</evidence>
<name>A0A6V8NAK9_9BACT</name>